<reference evidence="1 2" key="1">
    <citation type="journal article" date="2015" name="BMC Genomics">
        <title>Insights from the genome of Ophiocordyceps polyrhachis-furcata to pathogenicity and host specificity in insect fungi.</title>
        <authorList>
            <person name="Wichadakul D."/>
            <person name="Kobmoo N."/>
            <person name="Ingsriswang S."/>
            <person name="Tangphatsornruang S."/>
            <person name="Chantasingh D."/>
            <person name="Luangsa-ard J.J."/>
            <person name="Eurwilaichitr L."/>
        </authorList>
    </citation>
    <scope>NUCLEOTIDE SEQUENCE [LARGE SCALE GENOMIC DNA]</scope>
    <source>
        <strain evidence="1 2">BCC 54312</strain>
    </source>
</reference>
<name>A0A367LFU3_9HYPO</name>
<protein>
    <submittedName>
        <fullName evidence="1">Uncharacterized protein</fullName>
    </submittedName>
</protein>
<evidence type="ECO:0000313" key="1">
    <source>
        <dbReference type="EMBL" id="RCI13296.1"/>
    </source>
</evidence>
<sequence length="200" mass="22881">EIRIELYSGLRVEYYSTKRGLAIRRRVLAALPAIIAPYSSGTILTLVNNLPIDCDLIFFPNFLSLSVPNILEIEGEYGVKICALNYDLASKVKQLVDSLPKLLPRTVYDYFLLRTRKSYYSSYRLMHNVSSTIFFALIKIMQPDISTIFRLDSLDRCDTLFPASHNGSNYCRNAKHLYSVKDENPMPPLLVQREIPLLPV</sequence>
<dbReference type="OrthoDB" id="5106181at2759"/>
<dbReference type="Proteomes" id="UP000253664">
    <property type="component" value="Unassembled WGS sequence"/>
</dbReference>
<organism evidence="1 2">
    <name type="scientific">Ophiocordyceps polyrhachis-furcata BCC 54312</name>
    <dbReference type="NCBI Taxonomy" id="1330021"/>
    <lineage>
        <taxon>Eukaryota</taxon>
        <taxon>Fungi</taxon>
        <taxon>Dikarya</taxon>
        <taxon>Ascomycota</taxon>
        <taxon>Pezizomycotina</taxon>
        <taxon>Sordariomycetes</taxon>
        <taxon>Hypocreomycetidae</taxon>
        <taxon>Hypocreales</taxon>
        <taxon>Ophiocordycipitaceae</taxon>
        <taxon>Ophiocordyceps</taxon>
    </lineage>
</organism>
<gene>
    <name evidence="1" type="ORF">L249_0802</name>
</gene>
<keyword evidence="2" id="KW-1185">Reference proteome</keyword>
<dbReference type="AlphaFoldDB" id="A0A367LFU3"/>
<feature type="non-terminal residue" evidence="1">
    <location>
        <position position="1"/>
    </location>
</feature>
<dbReference type="EMBL" id="LKCN02000007">
    <property type="protein sequence ID" value="RCI13296.1"/>
    <property type="molecule type" value="Genomic_DNA"/>
</dbReference>
<comment type="caution">
    <text evidence="1">The sequence shown here is derived from an EMBL/GenBank/DDBJ whole genome shotgun (WGS) entry which is preliminary data.</text>
</comment>
<proteinExistence type="predicted"/>
<evidence type="ECO:0000313" key="2">
    <source>
        <dbReference type="Proteomes" id="UP000253664"/>
    </source>
</evidence>
<accession>A0A367LFU3</accession>